<feature type="transmembrane region" description="Helical" evidence="2">
    <location>
        <begin position="46"/>
        <end position="64"/>
    </location>
</feature>
<dbReference type="Proteomes" id="UP000264056">
    <property type="component" value="Unassembled WGS sequence"/>
</dbReference>
<keyword evidence="6" id="KW-0378">Hydrolase</keyword>
<dbReference type="EMBL" id="QVQY01000030">
    <property type="protein sequence ID" value="RFU50354.1"/>
    <property type="molecule type" value="Genomic_DNA"/>
</dbReference>
<dbReference type="KEGG" id="schj:DDV21_004245"/>
<accession>A0A372KJW2</accession>
<dbReference type="PANTHER" id="PTHR39430">
    <property type="entry name" value="MEMBRANE-ASSOCIATED PROTEASE-RELATED"/>
    <property type="match status" value="1"/>
</dbReference>
<keyword evidence="6" id="KW-0645">Protease</keyword>
<evidence type="ECO:0000256" key="1">
    <source>
        <dbReference type="ARBA" id="ARBA00009067"/>
    </source>
</evidence>
<feature type="transmembrane region" description="Helical" evidence="2">
    <location>
        <begin position="188"/>
        <end position="205"/>
    </location>
</feature>
<evidence type="ECO:0000313" key="5">
    <source>
        <dbReference type="EMBL" id="RFU50354.1"/>
    </source>
</evidence>
<evidence type="ECO:0000256" key="2">
    <source>
        <dbReference type="SAM" id="Phobius"/>
    </source>
</evidence>
<dbReference type="AlphaFoldDB" id="A0A372KJW2"/>
<dbReference type="GO" id="GO:0006508">
    <property type="term" value="P:proteolysis"/>
    <property type="evidence" value="ECO:0007669"/>
    <property type="project" value="UniProtKB-KW"/>
</dbReference>
<evidence type="ECO:0000313" key="8">
    <source>
        <dbReference type="Proteomes" id="UP000262901"/>
    </source>
</evidence>
<organism evidence="6 8">
    <name type="scientific">Streptococcus chenjunshii</name>
    <dbReference type="NCBI Taxonomy" id="2173853"/>
    <lineage>
        <taxon>Bacteria</taxon>
        <taxon>Bacillati</taxon>
        <taxon>Bacillota</taxon>
        <taxon>Bacilli</taxon>
        <taxon>Lactobacillales</taxon>
        <taxon>Streptococcaceae</taxon>
        <taxon>Streptococcus</taxon>
    </lineage>
</organism>
<feature type="domain" description="CAAX prenyl protease 2/Lysostaphin resistance protein A-like" evidence="3">
    <location>
        <begin position="148"/>
        <end position="251"/>
    </location>
</feature>
<feature type="transmembrane region" description="Helical" evidence="2">
    <location>
        <begin position="115"/>
        <end position="134"/>
    </location>
</feature>
<reference evidence="6 8" key="2">
    <citation type="submission" date="2018-08" db="EMBL/GenBank/DDBJ databases">
        <title>Draft genome of Streptococcus sp. nov. Z1.</title>
        <authorList>
            <person name="Tian Z."/>
        </authorList>
    </citation>
    <scope>NUCLEOTIDE SEQUENCE [LARGE SCALE GENOMIC DNA]</scope>
    <source>
        <strain evidence="6">Z1</strain>
        <strain evidence="8">Z1(2018)</strain>
    </source>
</reference>
<reference evidence="7" key="3">
    <citation type="submission" date="2018-08" db="EMBL/GenBank/DDBJ databases">
        <title>Streptococcus chenjunshii sp. nov., isolated from stools sample of the Tibetan antelope in the Qinghai-Tibet plateau, China.</title>
        <authorList>
            <person name="Tian Z."/>
        </authorList>
    </citation>
    <scope>NUCLEOTIDE SEQUENCE [LARGE SCALE GENOMIC DNA]</scope>
    <source>
        <strain evidence="7">Z15</strain>
    </source>
</reference>
<accession>A0A346NBE7</accession>
<proteinExistence type="inferred from homology"/>
<dbReference type="Pfam" id="PF02517">
    <property type="entry name" value="Rce1-like"/>
    <property type="match status" value="1"/>
</dbReference>
<dbReference type="Proteomes" id="UP000262901">
    <property type="component" value="Unassembled WGS sequence"/>
</dbReference>
<feature type="transmembrane region" description="Helical" evidence="2">
    <location>
        <begin position="76"/>
        <end position="94"/>
    </location>
</feature>
<dbReference type="GO" id="GO:0080120">
    <property type="term" value="P:CAAX-box protein maturation"/>
    <property type="evidence" value="ECO:0007669"/>
    <property type="project" value="UniProtKB-ARBA"/>
</dbReference>
<dbReference type="OrthoDB" id="2237653at2"/>
<dbReference type="EMBL" id="QVQZ01000027">
    <property type="protein sequence ID" value="RFU52565.1"/>
    <property type="molecule type" value="Genomic_DNA"/>
</dbReference>
<keyword evidence="6" id="KW-0482">Metalloprotease</keyword>
<reference evidence="4" key="4">
    <citation type="journal article" date="2019" name="Int. J. Syst. Evol. Microbiol.">
        <title>Streptococcus chenjunshii sp. nov. isolated from feces of Tibetan antelopes.</title>
        <authorList>
            <person name="Tian Z."/>
            <person name="Lu S."/>
            <person name="Jin D."/>
            <person name="Yang J."/>
            <person name="Pu J."/>
            <person name="Lai X.H."/>
            <person name="Bai X.N."/>
            <person name="Wu X.M."/>
            <person name="Li J."/>
            <person name="Wang S."/>
            <person name="Xu J."/>
        </authorList>
    </citation>
    <scope>NUCLEOTIDE SEQUENCE</scope>
    <source>
        <strain evidence="4">Z15</strain>
    </source>
</reference>
<keyword evidence="2" id="KW-1133">Transmembrane helix</keyword>
<reference evidence="5 9" key="1">
    <citation type="submission" date="2018-08" db="EMBL/GenBank/DDBJ databases">
        <title>Draft genome of Streptococcus sp .nov. Z2.</title>
        <authorList>
            <person name="Tian Z."/>
        </authorList>
    </citation>
    <scope>NUCLEOTIDE SEQUENCE [LARGE SCALE GENOMIC DNA]</scope>
    <source>
        <strain evidence="5 9">Z2</strain>
    </source>
</reference>
<evidence type="ECO:0000313" key="7">
    <source>
        <dbReference type="Proteomes" id="UP000246115"/>
    </source>
</evidence>
<evidence type="ECO:0000313" key="9">
    <source>
        <dbReference type="Proteomes" id="UP000264056"/>
    </source>
</evidence>
<evidence type="ECO:0000313" key="6">
    <source>
        <dbReference type="EMBL" id="RFU52565.1"/>
    </source>
</evidence>
<feature type="transmembrane region" description="Helical" evidence="2">
    <location>
        <begin position="266"/>
        <end position="287"/>
    </location>
</feature>
<dbReference type="GO" id="GO:0004175">
    <property type="term" value="F:endopeptidase activity"/>
    <property type="evidence" value="ECO:0007669"/>
    <property type="project" value="UniProtKB-ARBA"/>
</dbReference>
<evidence type="ECO:0000259" key="3">
    <source>
        <dbReference type="Pfam" id="PF02517"/>
    </source>
</evidence>
<evidence type="ECO:0000313" key="4">
    <source>
        <dbReference type="EMBL" id="AXQ78342.1"/>
    </source>
</evidence>
<protein>
    <submittedName>
        <fullName evidence="6">CPBP family intramembrane metalloprotease</fullName>
    </submittedName>
</protein>
<feature type="transmembrane region" description="Helical" evidence="2">
    <location>
        <begin position="146"/>
        <end position="167"/>
    </location>
</feature>
<name>A0A372KJW2_9STRE</name>
<dbReference type="Proteomes" id="UP000246115">
    <property type="component" value="Chromosome"/>
</dbReference>
<sequence>MYLIFIYFFFSLVDRSVKTMENKNRNKNKEAIMISNTIKKTDGKKLLLQGLIIFFIFFGVSLLSKGLPFSKDSSAFLPNLLNFIFSISLAACCYRFIKSDKIFVEKLQFSRVSKILFAVLLGIFIVLFLIVFRVPYNIQTVLRKGIVPALSILLAAAAAGVFEEFLVRGVFFAGFLQVFQNKNRMRSVFWASCASAVLFGLLHLTNLTSSSFTAVIQQVFYAAAFGLIFAALRIKYNNLWIPTIIHTLIDFQPAVASNGAPSGHSWIGLIVIFLPLAFLGLTVLFHFDRDCNRSEKAAEMKTVQNT</sequence>
<keyword evidence="9" id="KW-1185">Reference proteome</keyword>
<feature type="transmembrane region" description="Helical" evidence="2">
    <location>
        <begin position="211"/>
        <end position="232"/>
    </location>
</feature>
<dbReference type="GO" id="GO:0008237">
    <property type="term" value="F:metallopeptidase activity"/>
    <property type="evidence" value="ECO:0007669"/>
    <property type="project" value="UniProtKB-KW"/>
</dbReference>
<gene>
    <name evidence="4" type="ORF">DDV21_004245</name>
    <name evidence="5" type="ORF">DDV22_09080</name>
    <name evidence="6" type="ORF">DDV23_09080</name>
</gene>
<dbReference type="PANTHER" id="PTHR39430:SF1">
    <property type="entry name" value="PROTEASE"/>
    <property type="match status" value="1"/>
</dbReference>
<dbReference type="EMBL" id="CP031733">
    <property type="protein sequence ID" value="AXQ78342.1"/>
    <property type="molecule type" value="Genomic_DNA"/>
</dbReference>
<dbReference type="InterPro" id="IPR003675">
    <property type="entry name" value="Rce1/LyrA-like_dom"/>
</dbReference>
<keyword evidence="2" id="KW-0812">Transmembrane</keyword>
<keyword evidence="2" id="KW-0472">Membrane</keyword>
<comment type="similarity">
    <text evidence="1">Belongs to the UPF0177 family.</text>
</comment>
<feature type="transmembrane region" description="Helical" evidence="2">
    <location>
        <begin position="239"/>
        <end position="260"/>
    </location>
</feature>